<keyword evidence="1" id="KW-0833">Ubl conjugation pathway</keyword>
<dbReference type="AlphaFoldDB" id="A0A8C7K852"/>
<dbReference type="GO" id="GO:0061630">
    <property type="term" value="F:ubiquitin protein ligase activity"/>
    <property type="evidence" value="ECO:0007669"/>
    <property type="project" value="TreeGrafter"/>
</dbReference>
<protein>
    <submittedName>
        <fullName evidence="4">Uncharacterized protein</fullName>
    </submittedName>
</protein>
<accession>A0A8C7K852</accession>
<dbReference type="Proteomes" id="UP000694557">
    <property type="component" value="Unassembled WGS sequence"/>
</dbReference>
<dbReference type="Pfam" id="PF04300">
    <property type="entry name" value="FBA"/>
    <property type="match status" value="1"/>
</dbReference>
<dbReference type="GO" id="GO:0019005">
    <property type="term" value="C:SCF ubiquitin ligase complex"/>
    <property type="evidence" value="ECO:0007669"/>
    <property type="project" value="TreeGrafter"/>
</dbReference>
<dbReference type="GO" id="GO:0036503">
    <property type="term" value="P:ERAD pathway"/>
    <property type="evidence" value="ECO:0007669"/>
    <property type="project" value="TreeGrafter"/>
</dbReference>
<dbReference type="PANTHER" id="PTHR12125:SF12">
    <property type="entry name" value="F-BOX ONLY PROTEIN 6"/>
    <property type="match status" value="1"/>
</dbReference>
<dbReference type="FunFam" id="2.60.120.260:FF:000012">
    <property type="entry name" value="F-box only protein 2"/>
    <property type="match status" value="1"/>
</dbReference>
<dbReference type="PROSITE" id="PS51114">
    <property type="entry name" value="FBA"/>
    <property type="match status" value="1"/>
</dbReference>
<feature type="domain" description="F-box" evidence="2">
    <location>
        <begin position="24"/>
        <end position="71"/>
    </location>
</feature>
<dbReference type="SUPFAM" id="SSF81383">
    <property type="entry name" value="F-box domain"/>
    <property type="match status" value="1"/>
</dbReference>
<dbReference type="SMART" id="SM01198">
    <property type="entry name" value="FBA"/>
    <property type="match status" value="1"/>
</dbReference>
<dbReference type="PANTHER" id="PTHR12125">
    <property type="entry name" value="F-BOX ONLY PROTEIN 6-LIKE PROTEIN"/>
    <property type="match status" value="1"/>
</dbReference>
<dbReference type="GO" id="GO:0006516">
    <property type="term" value="P:glycoprotein catabolic process"/>
    <property type="evidence" value="ECO:0007669"/>
    <property type="project" value="TreeGrafter"/>
</dbReference>
<dbReference type="PROSITE" id="PS50181">
    <property type="entry name" value="FBOX"/>
    <property type="match status" value="1"/>
</dbReference>
<proteinExistence type="predicted"/>
<dbReference type="InterPro" id="IPR039752">
    <property type="entry name" value="F-box_only"/>
</dbReference>
<dbReference type="GO" id="GO:0031146">
    <property type="term" value="P:SCF-dependent proteasomal ubiquitin-dependent protein catabolic process"/>
    <property type="evidence" value="ECO:0007669"/>
    <property type="project" value="TreeGrafter"/>
</dbReference>
<dbReference type="SUPFAM" id="SSF49785">
    <property type="entry name" value="Galactose-binding domain-like"/>
    <property type="match status" value="1"/>
</dbReference>
<sequence>MERRAIHCQLQNHSDSSLVQENFTGMLPVLPLEVLEEMLLNVPPQQVVCVCRLVCREWKEVVDSDSLWRERCRREGYQTYVTKLPKDWRLFYFLCKKRRNLLKNPRADDKFKGWQIMENGGDKWKIESVDEVPLPDNTVQKYFATSYSTCRKSQLIDLEKEGYRPSFMDDFQPDINISDWYAPRRECGAKYEICVELLNHKKQPIKKFSPGTVIFQNWDDHKWNQVTGELLSCLRADGLLFVLGQLLYCGRVISQVYLSSNQQEWCLRTVVSDFRYPLQERGNIIFKQSEKLVHQNVS</sequence>
<feature type="domain" description="FBA" evidence="3">
    <location>
        <begin position="91"/>
        <end position="269"/>
    </location>
</feature>
<dbReference type="GO" id="GO:0005737">
    <property type="term" value="C:cytoplasm"/>
    <property type="evidence" value="ECO:0007669"/>
    <property type="project" value="TreeGrafter"/>
</dbReference>
<evidence type="ECO:0000259" key="2">
    <source>
        <dbReference type="PROSITE" id="PS50181"/>
    </source>
</evidence>
<dbReference type="Gene3D" id="1.20.1280.50">
    <property type="match status" value="1"/>
</dbReference>
<dbReference type="InterPro" id="IPR001810">
    <property type="entry name" value="F-box_dom"/>
</dbReference>
<gene>
    <name evidence="4" type="primary">fbxo44</name>
</gene>
<evidence type="ECO:0000313" key="4">
    <source>
        <dbReference type="Ensembl" id="ENSOKIP00005098395.1"/>
    </source>
</evidence>
<evidence type="ECO:0000256" key="1">
    <source>
        <dbReference type="ARBA" id="ARBA00022786"/>
    </source>
</evidence>
<dbReference type="Ensembl" id="ENSOKIT00005105438.1">
    <property type="protein sequence ID" value="ENSOKIP00005098395.1"/>
    <property type="gene ID" value="ENSOKIG00005043310.1"/>
</dbReference>
<name>A0A8C7K852_ONCKI</name>
<dbReference type="FunFam" id="1.20.1280.50:FF:000002">
    <property type="entry name" value="F-box only protein 44"/>
    <property type="match status" value="1"/>
</dbReference>
<evidence type="ECO:0000259" key="3">
    <source>
        <dbReference type="PROSITE" id="PS51114"/>
    </source>
</evidence>
<evidence type="ECO:0000313" key="5">
    <source>
        <dbReference type="Proteomes" id="UP000694557"/>
    </source>
</evidence>
<dbReference type="InterPro" id="IPR036047">
    <property type="entry name" value="F-box-like_dom_sf"/>
</dbReference>
<keyword evidence="5" id="KW-1185">Reference proteome</keyword>
<dbReference type="InterPro" id="IPR007397">
    <property type="entry name" value="F-box-assoc_dom"/>
</dbReference>
<dbReference type="GeneTree" id="ENSGT00940000159408"/>
<dbReference type="Pfam" id="PF12937">
    <property type="entry name" value="F-box-like"/>
    <property type="match status" value="1"/>
</dbReference>
<reference evidence="4" key="2">
    <citation type="submission" date="2025-09" db="UniProtKB">
        <authorList>
            <consortium name="Ensembl"/>
        </authorList>
    </citation>
    <scope>IDENTIFICATION</scope>
</reference>
<organism evidence="4 5">
    <name type="scientific">Oncorhynchus kisutch</name>
    <name type="common">Coho salmon</name>
    <name type="synonym">Salmo kisutch</name>
    <dbReference type="NCBI Taxonomy" id="8019"/>
    <lineage>
        <taxon>Eukaryota</taxon>
        <taxon>Metazoa</taxon>
        <taxon>Chordata</taxon>
        <taxon>Craniata</taxon>
        <taxon>Vertebrata</taxon>
        <taxon>Euteleostomi</taxon>
        <taxon>Actinopterygii</taxon>
        <taxon>Neopterygii</taxon>
        <taxon>Teleostei</taxon>
        <taxon>Protacanthopterygii</taxon>
        <taxon>Salmoniformes</taxon>
        <taxon>Salmonidae</taxon>
        <taxon>Salmoninae</taxon>
        <taxon>Oncorhynchus</taxon>
    </lineage>
</organism>
<dbReference type="Gene3D" id="2.60.120.260">
    <property type="entry name" value="Galactose-binding domain-like"/>
    <property type="match status" value="1"/>
</dbReference>
<reference evidence="4" key="1">
    <citation type="submission" date="2025-08" db="UniProtKB">
        <authorList>
            <consortium name="Ensembl"/>
        </authorList>
    </citation>
    <scope>IDENTIFICATION</scope>
</reference>
<dbReference type="InterPro" id="IPR008979">
    <property type="entry name" value="Galactose-bd-like_sf"/>
</dbReference>
<dbReference type="SMART" id="SM00256">
    <property type="entry name" value="FBOX"/>
    <property type="match status" value="1"/>
</dbReference>